<evidence type="ECO:0008006" key="3">
    <source>
        <dbReference type="Google" id="ProtNLM"/>
    </source>
</evidence>
<proteinExistence type="predicted"/>
<dbReference type="RefSeq" id="WP_006522560.1">
    <property type="nucleotide sequence ID" value="NC_021184.1"/>
</dbReference>
<dbReference type="GO" id="GO:0008990">
    <property type="term" value="F:rRNA (guanine-N2-)-methyltransferase activity"/>
    <property type="evidence" value="ECO:0007669"/>
    <property type="project" value="InterPro"/>
</dbReference>
<accession>R4KLF6</accession>
<dbReference type="KEGG" id="dgi:Desgi_1932"/>
<gene>
    <name evidence="1" type="ORF">Desgi_1932</name>
</gene>
<dbReference type="AlphaFoldDB" id="R4KLF6"/>
<evidence type="ECO:0000313" key="1">
    <source>
        <dbReference type="EMBL" id="AGL01380.1"/>
    </source>
</evidence>
<dbReference type="InterPro" id="IPR029063">
    <property type="entry name" value="SAM-dependent_MTases_sf"/>
</dbReference>
<reference evidence="1 2" key="1">
    <citation type="submission" date="2012-01" db="EMBL/GenBank/DDBJ databases">
        <title>Complete sequence of Desulfotomaculum gibsoniae DSM 7213.</title>
        <authorList>
            <consortium name="US DOE Joint Genome Institute"/>
            <person name="Lucas S."/>
            <person name="Han J."/>
            <person name="Lapidus A."/>
            <person name="Cheng J.-F."/>
            <person name="Goodwin L."/>
            <person name="Pitluck S."/>
            <person name="Peters L."/>
            <person name="Ovchinnikova G."/>
            <person name="Teshima H."/>
            <person name="Detter J.C."/>
            <person name="Han C."/>
            <person name="Tapia R."/>
            <person name="Land M."/>
            <person name="Hauser L."/>
            <person name="Kyrpides N."/>
            <person name="Ivanova N."/>
            <person name="Pagani I."/>
            <person name="Parshina S."/>
            <person name="Plugge C."/>
            <person name="Muyzer G."/>
            <person name="Kuever J."/>
            <person name="Ivanova A."/>
            <person name="Nazina T."/>
            <person name="Klenk H.-P."/>
            <person name="Brambilla E."/>
            <person name="Spring S."/>
            <person name="Stams A.F."/>
            <person name="Woyke T."/>
        </authorList>
    </citation>
    <scope>NUCLEOTIDE SEQUENCE [LARGE SCALE GENOMIC DNA]</scope>
    <source>
        <strain evidence="1 2">DSM 7213</strain>
    </source>
</reference>
<dbReference type="PANTHER" id="PTHR36112">
    <property type="entry name" value="RIBOSOMAL RNA SMALL SUBUNIT METHYLTRANSFERASE J"/>
    <property type="match status" value="1"/>
</dbReference>
<dbReference type="Pfam" id="PF04445">
    <property type="entry name" value="SAM_MT"/>
    <property type="match status" value="1"/>
</dbReference>
<dbReference type="HOGENOM" id="CLU_093128_0_0_9"/>
<dbReference type="Proteomes" id="UP000013520">
    <property type="component" value="Chromosome"/>
</dbReference>
<dbReference type="STRING" id="767817.Desgi_1932"/>
<dbReference type="eggNOG" id="COG2521">
    <property type="taxonomic scope" value="Bacteria"/>
</dbReference>
<keyword evidence="2" id="KW-1185">Reference proteome</keyword>
<dbReference type="Gene3D" id="3.40.50.150">
    <property type="entry name" value="Vaccinia Virus protein VP39"/>
    <property type="match status" value="1"/>
</dbReference>
<dbReference type="OrthoDB" id="1653798at2"/>
<dbReference type="InterPro" id="IPR007536">
    <property type="entry name" value="16SrRNA_methylTrfase_J"/>
</dbReference>
<dbReference type="SUPFAM" id="SSF53335">
    <property type="entry name" value="S-adenosyl-L-methionine-dependent methyltransferases"/>
    <property type="match status" value="1"/>
</dbReference>
<evidence type="ECO:0000313" key="2">
    <source>
        <dbReference type="Proteomes" id="UP000013520"/>
    </source>
</evidence>
<sequence length="268" mass="29938">MIKESKWPGIITTSLEARKEHWDLAEKISIDTGLPVVARGKKTIKELSEEWQAEHIIVVKAQKVICITGATELFFHPSMAVLRIKEIRSGKNDTMINAMNLKPGEKLLDCTLGLGVDAIVASYVLGKDGLVVGWESSPIVASIVRIGLNSGYKQTKKVVQEAMKRIVVEHADHREALNTLPANCFDVVYFDPMFRRPHHKSSAVNALRPLADNRFLTTEVIASAIRVARRRVVVKDNKMGSELVRLGFNRFEGGKHSRVVYGVMIKEE</sequence>
<organism evidence="1 2">
    <name type="scientific">Desulfoscipio gibsoniae DSM 7213</name>
    <dbReference type="NCBI Taxonomy" id="767817"/>
    <lineage>
        <taxon>Bacteria</taxon>
        <taxon>Bacillati</taxon>
        <taxon>Bacillota</taxon>
        <taxon>Clostridia</taxon>
        <taxon>Eubacteriales</taxon>
        <taxon>Desulfallaceae</taxon>
        <taxon>Desulfoscipio</taxon>
    </lineage>
</organism>
<protein>
    <recommendedName>
        <fullName evidence="3">SAM-dependent methyltransferase</fullName>
    </recommendedName>
</protein>
<dbReference type="EMBL" id="CP003273">
    <property type="protein sequence ID" value="AGL01380.1"/>
    <property type="molecule type" value="Genomic_DNA"/>
</dbReference>
<name>R4KLF6_9FIRM</name>
<dbReference type="PANTHER" id="PTHR36112:SF1">
    <property type="entry name" value="RIBOSOMAL RNA SMALL SUBUNIT METHYLTRANSFERASE J"/>
    <property type="match status" value="1"/>
</dbReference>